<reference evidence="4 5" key="1">
    <citation type="submission" date="2019-05" db="EMBL/GenBank/DDBJ databases">
        <title>Emergence of the Ug99 lineage of the wheat stem rust pathogen through somatic hybridization.</title>
        <authorList>
            <person name="Li F."/>
            <person name="Upadhyaya N.M."/>
            <person name="Sperschneider J."/>
            <person name="Matny O."/>
            <person name="Nguyen-Phuc H."/>
            <person name="Mago R."/>
            <person name="Raley C."/>
            <person name="Miller M.E."/>
            <person name="Silverstein K.A.T."/>
            <person name="Henningsen E."/>
            <person name="Hirsch C.D."/>
            <person name="Visser B."/>
            <person name="Pretorius Z.A."/>
            <person name="Steffenson B.J."/>
            <person name="Schwessinger B."/>
            <person name="Dodds P.N."/>
            <person name="Figueroa M."/>
        </authorList>
    </citation>
    <scope>NUCLEOTIDE SEQUENCE [LARGE SCALE GENOMIC DNA]</scope>
    <source>
        <strain evidence="2">21-0</strain>
        <strain evidence="3 5">Ug99</strain>
    </source>
</reference>
<organism evidence="3 5">
    <name type="scientific">Puccinia graminis f. sp. tritici</name>
    <dbReference type="NCBI Taxonomy" id="56615"/>
    <lineage>
        <taxon>Eukaryota</taxon>
        <taxon>Fungi</taxon>
        <taxon>Dikarya</taxon>
        <taxon>Basidiomycota</taxon>
        <taxon>Pucciniomycotina</taxon>
        <taxon>Pucciniomycetes</taxon>
        <taxon>Pucciniales</taxon>
        <taxon>Pucciniaceae</taxon>
        <taxon>Puccinia</taxon>
    </lineage>
</organism>
<evidence type="ECO:0000313" key="2">
    <source>
        <dbReference type="EMBL" id="KAA1087476.1"/>
    </source>
</evidence>
<keyword evidence="4" id="KW-1185">Reference proteome</keyword>
<comment type="caution">
    <text evidence="3">The sequence shown here is derived from an EMBL/GenBank/DDBJ whole genome shotgun (WGS) entry which is preliminary data.</text>
</comment>
<evidence type="ECO:0000313" key="5">
    <source>
        <dbReference type="Proteomes" id="UP000325313"/>
    </source>
</evidence>
<accession>A0A5B0P515</accession>
<proteinExistence type="predicted"/>
<dbReference type="AlphaFoldDB" id="A0A5B0P515"/>
<dbReference type="EMBL" id="VSWC01000105">
    <property type="protein sequence ID" value="KAA1087476.1"/>
    <property type="molecule type" value="Genomic_DNA"/>
</dbReference>
<gene>
    <name evidence="2" type="ORF">PGT21_032245</name>
    <name evidence="3" type="ORF">PGTUg99_011185</name>
</gene>
<feature type="region of interest" description="Disordered" evidence="1">
    <location>
        <begin position="87"/>
        <end position="122"/>
    </location>
</feature>
<sequence>MRITHHSTLRRCKSKYKVKLASDALVTTRKNVSPLTLARSTGSSYVKEMRLCPPAPGLGEPLRLLSGVGMDYQAAFSSYVSSNVLPPLFRRKGESEGTGPEQGEWRRSGAKAGGEKDQDDII</sequence>
<evidence type="ECO:0000313" key="4">
    <source>
        <dbReference type="Proteomes" id="UP000324748"/>
    </source>
</evidence>
<dbReference type="Proteomes" id="UP000325313">
    <property type="component" value="Unassembled WGS sequence"/>
</dbReference>
<dbReference type="EMBL" id="VDEP01000371">
    <property type="protein sequence ID" value="KAA1095620.1"/>
    <property type="molecule type" value="Genomic_DNA"/>
</dbReference>
<dbReference type="Proteomes" id="UP000324748">
    <property type="component" value="Unassembled WGS sequence"/>
</dbReference>
<evidence type="ECO:0000313" key="3">
    <source>
        <dbReference type="EMBL" id="KAA1095620.1"/>
    </source>
</evidence>
<protein>
    <submittedName>
        <fullName evidence="3">Uncharacterized protein</fullName>
    </submittedName>
</protein>
<evidence type="ECO:0000256" key="1">
    <source>
        <dbReference type="SAM" id="MobiDB-lite"/>
    </source>
</evidence>
<name>A0A5B0P515_PUCGR</name>